<reference evidence="2 3" key="1">
    <citation type="submission" date="2018-11" db="EMBL/GenBank/DDBJ databases">
        <title>Novel bacteria species description.</title>
        <authorList>
            <person name="Han J.-H."/>
        </authorList>
    </citation>
    <scope>NUCLEOTIDE SEQUENCE [LARGE SCALE GENOMIC DNA]</scope>
    <source>
        <strain evidence="2 3">KCTC23259</strain>
    </source>
</reference>
<evidence type="ECO:0000259" key="1">
    <source>
        <dbReference type="Pfam" id="PF01637"/>
    </source>
</evidence>
<name>A0AAE3KSF1_9BACT</name>
<keyword evidence="2" id="KW-0067">ATP-binding</keyword>
<dbReference type="AlphaFoldDB" id="A0AAE3KSF1"/>
<evidence type="ECO:0000313" key="3">
    <source>
        <dbReference type="Proteomes" id="UP001204144"/>
    </source>
</evidence>
<dbReference type="InterPro" id="IPR027417">
    <property type="entry name" value="P-loop_NTPase"/>
</dbReference>
<dbReference type="PANTHER" id="PTHR34704:SF1">
    <property type="entry name" value="ATPASE"/>
    <property type="match status" value="1"/>
</dbReference>
<dbReference type="GO" id="GO:0005524">
    <property type="term" value="F:ATP binding"/>
    <property type="evidence" value="ECO:0007669"/>
    <property type="project" value="UniProtKB-KW"/>
</dbReference>
<dbReference type="Gene3D" id="3.40.50.300">
    <property type="entry name" value="P-loop containing nucleotide triphosphate hydrolases"/>
    <property type="match status" value="1"/>
</dbReference>
<keyword evidence="3" id="KW-1185">Reference proteome</keyword>
<keyword evidence="2" id="KW-0547">Nucleotide-binding</keyword>
<dbReference type="EMBL" id="RJUF01000011">
    <property type="protein sequence ID" value="MCP9762519.1"/>
    <property type="molecule type" value="Genomic_DNA"/>
</dbReference>
<dbReference type="PANTHER" id="PTHR34704">
    <property type="entry name" value="ATPASE"/>
    <property type="match status" value="1"/>
</dbReference>
<organism evidence="2 3">
    <name type="scientific">Lacihabitans soyangensis</name>
    <dbReference type="NCBI Taxonomy" id="869394"/>
    <lineage>
        <taxon>Bacteria</taxon>
        <taxon>Pseudomonadati</taxon>
        <taxon>Bacteroidota</taxon>
        <taxon>Cytophagia</taxon>
        <taxon>Cytophagales</taxon>
        <taxon>Leadbetterellaceae</taxon>
        <taxon>Lacihabitans</taxon>
    </lineage>
</organism>
<gene>
    <name evidence="2" type="ORF">EGI31_06095</name>
</gene>
<sequence length="470" mass="54169">MFFNMKVAGRIDEIQILNSLLESENSEFLAVYGRRRIGKTYLIRQVYEKHIIFDSSGLHEKNIDQQLENFWLDISRATKSNTLQPQTWLQAFSLLKAYIDTLKSKQKKVIFLDEISWFETPRSGFLAALDNFWNMYCSKRTDIVLVICGSAASWIINKVINNRGGLHNRITKQILLRPFDLKETKAFLEMNHVKLVLKDIIQLYMCVGGVPFYLKDIVPGKSVGQILDTLFFNKNATLKNEFENLYASLFKNSHLHELVVKALASKSKGLTRNEILEATKMSSGGGFTNILNELTACGFVTQVFPINKKKEESLYRLVDEFTLFYFKFFGNSDYTGSNFTNKPSFKSWSGYAFENLCLKHVFQIKKTLGIQGIISRDYSWISPDSTAQVDMVIDRDDNVINLLEAKYYQTEYEMTQQYAEQLERRKHIFINATKTKKNVFTTMISIHGVKANAYYLSTVSNQITAVDLFV</sequence>
<protein>
    <submittedName>
        <fullName evidence="2">ATP-binding protein</fullName>
    </submittedName>
</protein>
<dbReference type="SUPFAM" id="SSF52540">
    <property type="entry name" value="P-loop containing nucleoside triphosphate hydrolases"/>
    <property type="match status" value="1"/>
</dbReference>
<accession>A0AAE3KSF1</accession>
<dbReference type="Pfam" id="PF01637">
    <property type="entry name" value="ATPase_2"/>
    <property type="match status" value="1"/>
</dbReference>
<comment type="caution">
    <text evidence="2">The sequence shown here is derived from an EMBL/GenBank/DDBJ whole genome shotgun (WGS) entry which is preliminary data.</text>
</comment>
<dbReference type="Proteomes" id="UP001204144">
    <property type="component" value="Unassembled WGS sequence"/>
</dbReference>
<dbReference type="InterPro" id="IPR011579">
    <property type="entry name" value="ATPase_dom"/>
</dbReference>
<evidence type="ECO:0000313" key="2">
    <source>
        <dbReference type="EMBL" id="MCP9762519.1"/>
    </source>
</evidence>
<feature type="domain" description="ATPase" evidence="1">
    <location>
        <begin position="10"/>
        <end position="216"/>
    </location>
</feature>
<proteinExistence type="predicted"/>